<feature type="transmembrane region" description="Helical" evidence="7">
    <location>
        <begin position="54"/>
        <end position="73"/>
    </location>
</feature>
<dbReference type="PIRSF" id="PIRSF005419">
    <property type="entry name" value="FlhA"/>
    <property type="match status" value="1"/>
</dbReference>
<evidence type="ECO:0000256" key="1">
    <source>
        <dbReference type="ARBA" id="ARBA00004651"/>
    </source>
</evidence>
<evidence type="ECO:0000256" key="5">
    <source>
        <dbReference type="ARBA" id="ARBA00022989"/>
    </source>
</evidence>
<gene>
    <name evidence="7 8" type="primary">flhA</name>
    <name evidence="8" type="ORF">ACFQS8_07575</name>
</gene>
<comment type="function">
    <text evidence="7">Required for formation of the rod structure of the flagellar apparatus. Together with FliI and FliH, may constitute the export apparatus of flagellin.</text>
</comment>
<feature type="transmembrane region" description="Helical" evidence="7">
    <location>
        <begin position="217"/>
        <end position="238"/>
    </location>
</feature>
<keyword evidence="3 7" id="KW-1003">Cell membrane</keyword>
<feature type="transmembrane region" description="Helical" evidence="7">
    <location>
        <begin position="125"/>
        <end position="148"/>
    </location>
</feature>
<dbReference type="NCBIfam" id="TIGR01398">
    <property type="entry name" value="FlhA"/>
    <property type="match status" value="1"/>
</dbReference>
<dbReference type="Gene3D" id="3.40.30.60">
    <property type="entry name" value="FHIPEP family, domain 1"/>
    <property type="match status" value="1"/>
</dbReference>
<dbReference type="InterPro" id="IPR006301">
    <property type="entry name" value="FlhA"/>
</dbReference>
<keyword evidence="4 7" id="KW-0812">Transmembrane</keyword>
<dbReference type="Gene3D" id="3.40.50.12790">
    <property type="entry name" value="FHIPEP family, domain 4"/>
    <property type="match status" value="1"/>
</dbReference>
<dbReference type="PROSITE" id="PS00994">
    <property type="entry name" value="FHIPEP"/>
    <property type="match status" value="1"/>
</dbReference>
<dbReference type="Pfam" id="PF00771">
    <property type="entry name" value="FHIPEP"/>
    <property type="match status" value="1"/>
</dbReference>
<proteinExistence type="inferred from homology"/>
<dbReference type="RefSeq" id="WP_382166698.1">
    <property type="nucleotide sequence ID" value="NZ_JBHTBR010000004.1"/>
</dbReference>
<evidence type="ECO:0000256" key="6">
    <source>
        <dbReference type="ARBA" id="ARBA00023136"/>
    </source>
</evidence>
<keyword evidence="6 7" id="KW-0472">Membrane</keyword>
<dbReference type="PANTHER" id="PTHR30161:SF1">
    <property type="entry name" value="FLAGELLAR BIOSYNTHESIS PROTEIN FLHA-RELATED"/>
    <property type="match status" value="1"/>
</dbReference>
<evidence type="ECO:0000313" key="9">
    <source>
        <dbReference type="Proteomes" id="UP001596492"/>
    </source>
</evidence>
<feature type="transmembrane region" description="Helical" evidence="7">
    <location>
        <begin position="258"/>
        <end position="281"/>
    </location>
</feature>
<dbReference type="InterPro" id="IPR025505">
    <property type="entry name" value="FHIPEP_CS"/>
</dbReference>
<evidence type="ECO:0000256" key="3">
    <source>
        <dbReference type="ARBA" id="ARBA00022475"/>
    </source>
</evidence>
<keyword evidence="8" id="KW-0282">Flagellum</keyword>
<comment type="similarity">
    <text evidence="2 7">Belongs to the FHIPEP (flagella/HR/invasion proteins export pore) family.</text>
</comment>
<evidence type="ECO:0000256" key="2">
    <source>
        <dbReference type="ARBA" id="ARBA00008835"/>
    </source>
</evidence>
<dbReference type="Gene3D" id="1.10.8.540">
    <property type="entry name" value="FHIPEP family, domain 3"/>
    <property type="match status" value="1"/>
</dbReference>
<reference evidence="9" key="1">
    <citation type="journal article" date="2019" name="Int. J. Syst. Evol. Microbiol.">
        <title>The Global Catalogue of Microorganisms (GCM) 10K type strain sequencing project: providing services to taxonomists for standard genome sequencing and annotation.</title>
        <authorList>
            <consortium name="The Broad Institute Genomics Platform"/>
            <consortium name="The Broad Institute Genome Sequencing Center for Infectious Disease"/>
            <person name="Wu L."/>
            <person name="Ma J."/>
        </authorList>
    </citation>
    <scope>NUCLEOTIDE SEQUENCE [LARGE SCALE GENOMIC DNA]</scope>
    <source>
        <strain evidence="9">CCUG 51308</strain>
    </source>
</reference>
<keyword evidence="7" id="KW-1006">Bacterial flagellum protein export</keyword>
<evidence type="ECO:0000313" key="8">
    <source>
        <dbReference type="EMBL" id="MFC7291469.1"/>
    </source>
</evidence>
<keyword evidence="8" id="KW-0966">Cell projection</keyword>
<feature type="transmembrane region" description="Helical" evidence="7">
    <location>
        <begin position="30"/>
        <end position="48"/>
    </location>
</feature>
<keyword evidence="9" id="KW-1185">Reference proteome</keyword>
<dbReference type="InterPro" id="IPR001712">
    <property type="entry name" value="T3SS_FHIPEP"/>
</dbReference>
<keyword evidence="7" id="KW-0813">Transport</keyword>
<dbReference type="InterPro" id="IPR042193">
    <property type="entry name" value="FHIPEP_3"/>
</dbReference>
<organism evidence="8 9">
    <name type="scientific">Hirschia litorea</name>
    <dbReference type="NCBI Taxonomy" id="1199156"/>
    <lineage>
        <taxon>Bacteria</taxon>
        <taxon>Pseudomonadati</taxon>
        <taxon>Pseudomonadota</taxon>
        <taxon>Alphaproteobacteria</taxon>
        <taxon>Hyphomonadales</taxon>
        <taxon>Hyphomonadaceae</taxon>
        <taxon>Hirschia</taxon>
    </lineage>
</organism>
<dbReference type="InterPro" id="IPR042196">
    <property type="entry name" value="FHIPEP_4"/>
</dbReference>
<keyword evidence="7" id="KW-1005">Bacterial flagellum biogenesis</keyword>
<protein>
    <recommendedName>
        <fullName evidence="7">Flagellar biosynthesis protein FlhA</fullName>
    </recommendedName>
</protein>
<sequence length="706" mass="75097">MAEATKGTGGISIGGFDMNALAKGAAKSEVALGLGVMTLIVMLIVPLPSFLLDFMLAISITFSVLVLMTALLIQKPLEFSSFPSVLLLTTMLRLALNMASTRLILSKGDQGPEAAGSIIKTFGSFVMGGNYVIGVIVFIILVIVNFMVITKGSGRIAEVAARFTLDAMPGKQMAIDADLSAGMINEDEARTRRKELEGESNFFGAMDGASKFVRGDAMAGIMITVINIIGGILIGVAQKGLPFGEAAQTYTMLTIGDGLVSQIPALIISVAAGMLVSKAGVDGSTDKALGTQLMASPQGLSMVAGIAAFAGLMPGMPMIPFFLLAGGAGYGAWRAATNKEKAVQDAIVKENEIKTDATKKSAEAPISDSVAVDDLKIELGFGLLSLINESEGRKLTDQIKAVRRQIASEFGFIAPQVRIVDNLELGSENYRIMIKEVESGGGLLRPMLDMAMDASGVATPISGERVKEPVFGLPAVWIDKSIKEEAAMSGYTVVDAATVLTTHFTELVKENMSDLLSFTALKELTDALPSAQKALLDDIVPNQITMSGIQRVLQNLLREKISIRDFATILEAIAEASGASTDLMQITEHVRTRLARQLCNANQAHDGQLSVVTLSPVWEQTFAEALIGDAGARQLALEPSRLHEFVGEMRRVFEAAAQTGDTPVLLTSAPIRPYVRSLVERFRAQTVVMSQNEIHPKARLRSAGSI</sequence>
<dbReference type="PRINTS" id="PR00949">
    <property type="entry name" value="TYPE3IMAPROT"/>
</dbReference>
<dbReference type="Proteomes" id="UP001596492">
    <property type="component" value="Unassembled WGS sequence"/>
</dbReference>
<name>A0ABW2IKJ5_9PROT</name>
<comment type="subcellular location">
    <subcellularLocation>
        <location evidence="1 7">Cell membrane</location>
        <topology evidence="1 7">Multi-pass membrane protein</topology>
    </subcellularLocation>
</comment>
<dbReference type="EMBL" id="JBHTBR010000004">
    <property type="protein sequence ID" value="MFC7291469.1"/>
    <property type="molecule type" value="Genomic_DNA"/>
</dbReference>
<keyword evidence="7" id="KW-0653">Protein transport</keyword>
<comment type="caution">
    <text evidence="8">The sequence shown here is derived from an EMBL/GenBank/DDBJ whole genome shotgun (WGS) entry which is preliminary data.</text>
</comment>
<keyword evidence="5 7" id="KW-1133">Transmembrane helix</keyword>
<evidence type="ECO:0000256" key="7">
    <source>
        <dbReference type="RuleBase" id="RU364093"/>
    </source>
</evidence>
<evidence type="ECO:0000256" key="4">
    <source>
        <dbReference type="ARBA" id="ARBA00022692"/>
    </source>
</evidence>
<dbReference type="InterPro" id="IPR042194">
    <property type="entry name" value="FHIPEP_1"/>
</dbReference>
<comment type="caution">
    <text evidence="7">Lacks conserved residue(s) required for the propagation of feature annotation.</text>
</comment>
<accession>A0ABW2IKJ5</accession>
<dbReference type="PANTHER" id="PTHR30161">
    <property type="entry name" value="FLAGELLAR EXPORT PROTEIN, MEMBRANE FLHA SUBUNIT-RELATED"/>
    <property type="match status" value="1"/>
</dbReference>
<keyword evidence="8" id="KW-0969">Cilium</keyword>